<dbReference type="AlphaFoldDB" id="A0A9I9DTP8"/>
<reference evidence="2" key="1">
    <citation type="submission" date="2023-03" db="UniProtKB">
        <authorList>
            <consortium name="EnsemblPlants"/>
        </authorList>
    </citation>
    <scope>IDENTIFICATION</scope>
</reference>
<organism evidence="2">
    <name type="scientific">Cucumis melo</name>
    <name type="common">Muskmelon</name>
    <dbReference type="NCBI Taxonomy" id="3656"/>
    <lineage>
        <taxon>Eukaryota</taxon>
        <taxon>Viridiplantae</taxon>
        <taxon>Streptophyta</taxon>
        <taxon>Embryophyta</taxon>
        <taxon>Tracheophyta</taxon>
        <taxon>Spermatophyta</taxon>
        <taxon>Magnoliopsida</taxon>
        <taxon>eudicotyledons</taxon>
        <taxon>Gunneridae</taxon>
        <taxon>Pentapetalae</taxon>
        <taxon>rosids</taxon>
        <taxon>fabids</taxon>
        <taxon>Cucurbitales</taxon>
        <taxon>Cucurbitaceae</taxon>
        <taxon>Benincaseae</taxon>
        <taxon>Cucumis</taxon>
    </lineage>
</organism>
<feature type="region of interest" description="Disordered" evidence="1">
    <location>
        <begin position="1"/>
        <end position="21"/>
    </location>
</feature>
<sequence length="83" mass="9355">MKVKKEIGAKKKMKGMDENGGAGGLEVVKLNEVVVVRDLVEKAGGREAQLQKLEQRRREILKGNSRHLSISVESFPKLPTHYW</sequence>
<name>A0A9I9DTP8_CUCME</name>
<dbReference type="EnsemblPlants" id="MELO3C023643.2.1">
    <property type="protein sequence ID" value="MELO3C023643.2.1"/>
    <property type="gene ID" value="MELO3C023643.2"/>
</dbReference>
<proteinExistence type="predicted"/>
<evidence type="ECO:0000313" key="2">
    <source>
        <dbReference type="EnsemblPlants" id="MELO3C023643.2.1"/>
    </source>
</evidence>
<protein>
    <submittedName>
        <fullName evidence="2">Uncharacterized protein</fullName>
    </submittedName>
</protein>
<dbReference type="Gramene" id="MELO3C023643.2.1">
    <property type="protein sequence ID" value="MELO3C023643.2.1"/>
    <property type="gene ID" value="MELO3C023643.2"/>
</dbReference>
<evidence type="ECO:0000256" key="1">
    <source>
        <dbReference type="SAM" id="MobiDB-lite"/>
    </source>
</evidence>
<accession>A0A9I9DTP8</accession>
<feature type="compositionally biased region" description="Basic and acidic residues" evidence="1">
    <location>
        <begin position="1"/>
        <end position="17"/>
    </location>
</feature>